<protein>
    <submittedName>
        <fullName evidence="2">Uncharacterized protein</fullName>
    </submittedName>
</protein>
<keyword evidence="1" id="KW-1133">Transmembrane helix</keyword>
<evidence type="ECO:0000313" key="2">
    <source>
        <dbReference type="EMBL" id="KAJ6996451.1"/>
    </source>
</evidence>
<sequence length="155" mass="16772">MGISITVCSFCCSVLWHGLWNRFFGFVGTMEDIFNVFKEGLGLCLRRRGVCGRRGMLGFSMTLFISLALTVVSPADIQPDYKLKAGNIVCSLGRGEDGQLGHGYGCLPDSWGRNQNGQLGLGTTEGSLVPKKIQGFQALRFAGSSDPKKKKNCIG</sequence>
<gene>
    <name evidence="2" type="ORF">NC653_013145</name>
</gene>
<accession>A0AAD6W2N2</accession>
<evidence type="ECO:0000313" key="3">
    <source>
        <dbReference type="Proteomes" id="UP001164929"/>
    </source>
</evidence>
<keyword evidence="1" id="KW-0472">Membrane</keyword>
<keyword evidence="3" id="KW-1185">Reference proteome</keyword>
<dbReference type="EMBL" id="JAQIZT010000005">
    <property type="protein sequence ID" value="KAJ6996451.1"/>
    <property type="molecule type" value="Genomic_DNA"/>
</dbReference>
<name>A0AAD6W2N2_9ROSI</name>
<dbReference type="InterPro" id="IPR000408">
    <property type="entry name" value="Reg_chr_condens"/>
</dbReference>
<organism evidence="2 3">
    <name type="scientific">Populus alba x Populus x berolinensis</name>
    <dbReference type="NCBI Taxonomy" id="444605"/>
    <lineage>
        <taxon>Eukaryota</taxon>
        <taxon>Viridiplantae</taxon>
        <taxon>Streptophyta</taxon>
        <taxon>Embryophyta</taxon>
        <taxon>Tracheophyta</taxon>
        <taxon>Spermatophyta</taxon>
        <taxon>Magnoliopsida</taxon>
        <taxon>eudicotyledons</taxon>
        <taxon>Gunneridae</taxon>
        <taxon>Pentapetalae</taxon>
        <taxon>rosids</taxon>
        <taxon>fabids</taxon>
        <taxon>Malpighiales</taxon>
        <taxon>Salicaceae</taxon>
        <taxon>Saliceae</taxon>
        <taxon>Populus</taxon>
    </lineage>
</organism>
<keyword evidence="1" id="KW-0812">Transmembrane</keyword>
<dbReference type="InterPro" id="IPR009091">
    <property type="entry name" value="RCC1/BLIP-II"/>
</dbReference>
<evidence type="ECO:0000256" key="1">
    <source>
        <dbReference type="SAM" id="Phobius"/>
    </source>
</evidence>
<dbReference type="Proteomes" id="UP001164929">
    <property type="component" value="Chromosome 5"/>
</dbReference>
<dbReference type="Pfam" id="PF00415">
    <property type="entry name" value="RCC1"/>
    <property type="match status" value="1"/>
</dbReference>
<reference evidence="2" key="1">
    <citation type="journal article" date="2023" name="Mol. Ecol. Resour.">
        <title>Chromosome-level genome assembly of a triploid poplar Populus alba 'Berolinensis'.</title>
        <authorList>
            <person name="Chen S."/>
            <person name="Yu Y."/>
            <person name="Wang X."/>
            <person name="Wang S."/>
            <person name="Zhang T."/>
            <person name="Zhou Y."/>
            <person name="He R."/>
            <person name="Meng N."/>
            <person name="Wang Y."/>
            <person name="Liu W."/>
            <person name="Liu Z."/>
            <person name="Liu J."/>
            <person name="Guo Q."/>
            <person name="Huang H."/>
            <person name="Sederoff R.R."/>
            <person name="Wang G."/>
            <person name="Qu G."/>
            <person name="Chen S."/>
        </authorList>
    </citation>
    <scope>NUCLEOTIDE SEQUENCE</scope>
    <source>
        <strain evidence="2">SC-2020</strain>
    </source>
</reference>
<proteinExistence type="predicted"/>
<dbReference type="AlphaFoldDB" id="A0AAD6W2N2"/>
<comment type="caution">
    <text evidence="2">The sequence shown here is derived from an EMBL/GenBank/DDBJ whole genome shotgun (WGS) entry which is preliminary data.</text>
</comment>
<dbReference type="SUPFAM" id="SSF50985">
    <property type="entry name" value="RCC1/BLIP-II"/>
    <property type="match status" value="1"/>
</dbReference>
<feature type="transmembrane region" description="Helical" evidence="1">
    <location>
        <begin position="56"/>
        <end position="75"/>
    </location>
</feature>
<dbReference type="Gene3D" id="2.130.10.30">
    <property type="entry name" value="Regulator of chromosome condensation 1/beta-lactamase-inhibitor protein II"/>
    <property type="match status" value="1"/>
</dbReference>